<dbReference type="GeneID" id="57144347"/>
<sequence length="212" mass="21678">MTLDLTPFRHHPIGRATAGLVTCVIATSLLAGCATAVDDTGDSLAPDHAASTDDTGTSDDAATDSTRPFPHITSCEQVTGVIPSFVSGMTLVGESIADDGVLCQWSAPDDGPFASVTVSAADDIPTRDALAMQGKMLHLTATPIDDPRLDGVGGLGIRWTTDGAADSPGYSNVYVPGVSIELHDGRHDDSGSESYAPADDITVTVALAVLGL</sequence>
<evidence type="ECO:0000313" key="2">
    <source>
        <dbReference type="EMBL" id="GEB45709.1"/>
    </source>
</evidence>
<evidence type="ECO:0008006" key="4">
    <source>
        <dbReference type="Google" id="ProtNLM"/>
    </source>
</evidence>
<feature type="region of interest" description="Disordered" evidence="1">
    <location>
        <begin position="45"/>
        <end position="69"/>
    </location>
</feature>
<dbReference type="AlphaFoldDB" id="A0A4Y3QL80"/>
<protein>
    <recommendedName>
        <fullName evidence="4">DUF3558 domain-containing protein</fullName>
    </recommendedName>
</protein>
<gene>
    <name evidence="2" type="ORF">MTE01_16540</name>
</gene>
<reference evidence="2 3" key="1">
    <citation type="submission" date="2019-06" db="EMBL/GenBank/DDBJ databases">
        <title>Whole genome shotgun sequence of Microbacterium testaceum NBRC 12675.</title>
        <authorList>
            <person name="Hosoyama A."/>
            <person name="Uohara A."/>
            <person name="Ohji S."/>
            <person name="Ichikawa N."/>
        </authorList>
    </citation>
    <scope>NUCLEOTIDE SEQUENCE [LARGE SCALE GENOMIC DNA]</scope>
    <source>
        <strain evidence="2 3">NBRC 12675</strain>
    </source>
</reference>
<organism evidence="2 3">
    <name type="scientific">Microbacterium testaceum</name>
    <name type="common">Aureobacterium testaceum</name>
    <name type="synonym">Brevibacterium testaceum</name>
    <dbReference type="NCBI Taxonomy" id="2033"/>
    <lineage>
        <taxon>Bacteria</taxon>
        <taxon>Bacillati</taxon>
        <taxon>Actinomycetota</taxon>
        <taxon>Actinomycetes</taxon>
        <taxon>Micrococcales</taxon>
        <taxon>Microbacteriaceae</taxon>
        <taxon>Microbacterium</taxon>
    </lineage>
</organism>
<dbReference type="RefSeq" id="WP_103209633.1">
    <property type="nucleotide sequence ID" value="NZ_BJML01000004.1"/>
</dbReference>
<comment type="caution">
    <text evidence="2">The sequence shown here is derived from an EMBL/GenBank/DDBJ whole genome shotgun (WGS) entry which is preliminary data.</text>
</comment>
<dbReference type="OrthoDB" id="5080502at2"/>
<dbReference type="EMBL" id="BJML01000004">
    <property type="protein sequence ID" value="GEB45709.1"/>
    <property type="molecule type" value="Genomic_DNA"/>
</dbReference>
<accession>A0A4Y3QL80</accession>
<feature type="compositionally biased region" description="Low complexity" evidence="1">
    <location>
        <begin position="52"/>
        <end position="66"/>
    </location>
</feature>
<evidence type="ECO:0000313" key="3">
    <source>
        <dbReference type="Proteomes" id="UP000319525"/>
    </source>
</evidence>
<proteinExistence type="predicted"/>
<evidence type="ECO:0000256" key="1">
    <source>
        <dbReference type="SAM" id="MobiDB-lite"/>
    </source>
</evidence>
<name>A0A4Y3QL80_MICTE</name>
<dbReference type="Proteomes" id="UP000319525">
    <property type="component" value="Unassembled WGS sequence"/>
</dbReference>